<accession>A0A0C2WJ60</accession>
<feature type="compositionally biased region" description="Basic residues" evidence="1">
    <location>
        <begin position="34"/>
        <end position="47"/>
    </location>
</feature>
<proteinExistence type="predicted"/>
<dbReference type="AlphaFoldDB" id="A0A0C2WJ60"/>
<dbReference type="Proteomes" id="UP000054549">
    <property type="component" value="Unassembled WGS sequence"/>
</dbReference>
<evidence type="ECO:0000313" key="2">
    <source>
        <dbReference type="EMBL" id="KIL61547.1"/>
    </source>
</evidence>
<keyword evidence="3" id="KW-1185">Reference proteome</keyword>
<reference evidence="2 3" key="1">
    <citation type="submission" date="2014-04" db="EMBL/GenBank/DDBJ databases">
        <title>Evolutionary Origins and Diversification of the Mycorrhizal Mutualists.</title>
        <authorList>
            <consortium name="DOE Joint Genome Institute"/>
            <consortium name="Mycorrhizal Genomics Consortium"/>
            <person name="Kohler A."/>
            <person name="Kuo A."/>
            <person name="Nagy L.G."/>
            <person name="Floudas D."/>
            <person name="Copeland A."/>
            <person name="Barry K.W."/>
            <person name="Cichocki N."/>
            <person name="Veneault-Fourrey C."/>
            <person name="LaButti K."/>
            <person name="Lindquist E.A."/>
            <person name="Lipzen A."/>
            <person name="Lundell T."/>
            <person name="Morin E."/>
            <person name="Murat C."/>
            <person name="Riley R."/>
            <person name="Ohm R."/>
            <person name="Sun H."/>
            <person name="Tunlid A."/>
            <person name="Henrissat B."/>
            <person name="Grigoriev I.V."/>
            <person name="Hibbett D.S."/>
            <person name="Martin F."/>
        </authorList>
    </citation>
    <scope>NUCLEOTIDE SEQUENCE [LARGE SCALE GENOMIC DNA]</scope>
    <source>
        <strain evidence="2 3">Koide BX008</strain>
    </source>
</reference>
<dbReference type="InParanoid" id="A0A0C2WJ60"/>
<organism evidence="2 3">
    <name type="scientific">Amanita muscaria (strain Koide BX008)</name>
    <dbReference type="NCBI Taxonomy" id="946122"/>
    <lineage>
        <taxon>Eukaryota</taxon>
        <taxon>Fungi</taxon>
        <taxon>Dikarya</taxon>
        <taxon>Basidiomycota</taxon>
        <taxon>Agaricomycotina</taxon>
        <taxon>Agaricomycetes</taxon>
        <taxon>Agaricomycetidae</taxon>
        <taxon>Agaricales</taxon>
        <taxon>Pluteineae</taxon>
        <taxon>Amanitaceae</taxon>
        <taxon>Amanita</taxon>
    </lineage>
</organism>
<feature type="compositionally biased region" description="Polar residues" evidence="1">
    <location>
        <begin position="21"/>
        <end position="33"/>
    </location>
</feature>
<feature type="region of interest" description="Disordered" evidence="1">
    <location>
        <begin position="21"/>
        <end position="60"/>
    </location>
</feature>
<sequence>MQPIHHTESCVPPCIALKLVPTSQTSHGSQHSRPGSRSHKKYSRPIKSKTSNLIQSSPPKYLLPKTIAPISGCM</sequence>
<dbReference type="EMBL" id="KN818283">
    <property type="protein sequence ID" value="KIL61547.1"/>
    <property type="molecule type" value="Genomic_DNA"/>
</dbReference>
<evidence type="ECO:0000313" key="3">
    <source>
        <dbReference type="Proteomes" id="UP000054549"/>
    </source>
</evidence>
<dbReference type="HOGENOM" id="CLU_2687305_0_0_1"/>
<protein>
    <submittedName>
        <fullName evidence="2">Uncharacterized protein</fullName>
    </submittedName>
</protein>
<name>A0A0C2WJ60_AMAMK</name>
<gene>
    <name evidence="2" type="ORF">M378DRAFT_854227</name>
</gene>
<feature type="compositionally biased region" description="Polar residues" evidence="1">
    <location>
        <begin position="48"/>
        <end position="58"/>
    </location>
</feature>
<evidence type="ECO:0000256" key="1">
    <source>
        <dbReference type="SAM" id="MobiDB-lite"/>
    </source>
</evidence>